<keyword evidence="2" id="KW-0472">Membrane</keyword>
<feature type="transmembrane region" description="Helical" evidence="2">
    <location>
        <begin position="342"/>
        <end position="366"/>
    </location>
</feature>
<dbReference type="EMBL" id="MSDO01000020">
    <property type="protein sequence ID" value="OLO03625.1"/>
    <property type="molecule type" value="Genomic_DNA"/>
</dbReference>
<keyword evidence="4" id="KW-1185">Reference proteome</keyword>
<proteinExistence type="predicted"/>
<comment type="caution">
    <text evidence="3">The sequence shown here is derived from an EMBL/GenBank/DDBJ whole genome shotgun (WGS) entry which is preliminary data.</text>
</comment>
<feature type="coiled-coil region" evidence="1">
    <location>
        <begin position="174"/>
        <end position="201"/>
    </location>
</feature>
<evidence type="ECO:0000313" key="4">
    <source>
        <dbReference type="Proteomes" id="UP000186878"/>
    </source>
</evidence>
<keyword evidence="1" id="KW-0175">Coiled coil</keyword>
<keyword evidence="2" id="KW-0812">Transmembrane</keyword>
<reference evidence="3 4" key="1">
    <citation type="submission" date="2016-12" db="EMBL/GenBank/DDBJ databases">
        <title>Draft genome sequences of strains Salinicola socius SMB35, Salinicola sp. MH3R3-1 and Chromohalobacter sp. SMB17 from the Verkhnekamsk potash mining region of Russia.</title>
        <authorList>
            <person name="Mavrodi D.V."/>
            <person name="Olsson B.E."/>
            <person name="Korsakova E.S."/>
            <person name="Pyankova A."/>
            <person name="Mavrodi O.V."/>
            <person name="Plotnikova E.G."/>
        </authorList>
    </citation>
    <scope>NUCLEOTIDE SEQUENCE [LARGE SCALE GENOMIC DNA]</scope>
    <source>
        <strain evidence="3 4">SMB35</strain>
    </source>
</reference>
<dbReference type="AlphaFoldDB" id="A0A1Q8SQB4"/>
<protein>
    <submittedName>
        <fullName evidence="3">Chain-length determining protein</fullName>
    </submittedName>
</protein>
<dbReference type="PANTHER" id="PTHR32309:SF13">
    <property type="entry name" value="FERRIC ENTEROBACTIN TRANSPORT PROTEIN FEPE"/>
    <property type="match status" value="1"/>
</dbReference>
<dbReference type="STRING" id="404433.BTW07_13640"/>
<dbReference type="PANTHER" id="PTHR32309">
    <property type="entry name" value="TYROSINE-PROTEIN KINASE"/>
    <property type="match status" value="1"/>
</dbReference>
<accession>A0A1Q8SQB4</accession>
<organism evidence="3 4">
    <name type="scientific">Salinicola socius</name>
    <dbReference type="NCBI Taxonomy" id="404433"/>
    <lineage>
        <taxon>Bacteria</taxon>
        <taxon>Pseudomonadati</taxon>
        <taxon>Pseudomonadota</taxon>
        <taxon>Gammaproteobacteria</taxon>
        <taxon>Oceanospirillales</taxon>
        <taxon>Halomonadaceae</taxon>
        <taxon>Salinicola</taxon>
    </lineage>
</organism>
<sequence>MNKPSQAKRSSRFRKSFHWVVCLIAIIVVSLYWALWASDRYVSHANVVLESPQLASPTLSVSSLLSGGATSNLADMLLLRDYMRSVDMLKLLIDEADFRNHYANSGADFFSALSDENAPLEELHDYFLSRVSIELDDYAGVLRVDVEAFDPEEANKIAQLLLDEGERHMNLMGQRLAEEQVRFLEQQVSLLEDKFQQTRDALLDYQNANGLVSPTGTVESLSSVVSSLEGQLAIAKARKSALASYQSVRSPEIVRVNSEIKALSDQITQEQGRLARQSGDALNSISSEYQTLMLRAQFAQESYSGALGALETTRIEAARKLKQVSVLQTPTMPEYPEQPERLYNSVVFAVIALFITLIINMLILIVKDHRD</sequence>
<evidence type="ECO:0000313" key="3">
    <source>
        <dbReference type="EMBL" id="OLO03625.1"/>
    </source>
</evidence>
<keyword evidence="2" id="KW-1133">Transmembrane helix</keyword>
<dbReference type="Proteomes" id="UP000186878">
    <property type="component" value="Unassembled WGS sequence"/>
</dbReference>
<dbReference type="GO" id="GO:0005886">
    <property type="term" value="C:plasma membrane"/>
    <property type="evidence" value="ECO:0007669"/>
    <property type="project" value="TreeGrafter"/>
</dbReference>
<dbReference type="OrthoDB" id="5497849at2"/>
<name>A0A1Q8SQB4_9GAMM</name>
<dbReference type="InterPro" id="IPR050445">
    <property type="entry name" value="Bact_polysacc_biosynth/exp"/>
</dbReference>
<dbReference type="RefSeq" id="WP_075570725.1">
    <property type="nucleotide sequence ID" value="NZ_MSDO01000020.1"/>
</dbReference>
<evidence type="ECO:0000256" key="1">
    <source>
        <dbReference type="SAM" id="Coils"/>
    </source>
</evidence>
<gene>
    <name evidence="3" type="ORF">BTW07_13640</name>
</gene>
<feature type="transmembrane region" description="Helical" evidence="2">
    <location>
        <begin position="16"/>
        <end position="36"/>
    </location>
</feature>
<dbReference type="GO" id="GO:0004713">
    <property type="term" value="F:protein tyrosine kinase activity"/>
    <property type="evidence" value="ECO:0007669"/>
    <property type="project" value="TreeGrafter"/>
</dbReference>
<evidence type="ECO:0000256" key="2">
    <source>
        <dbReference type="SAM" id="Phobius"/>
    </source>
</evidence>